<evidence type="ECO:0000313" key="2">
    <source>
        <dbReference type="Proteomes" id="UP000483802"/>
    </source>
</evidence>
<accession>A0A6L6X4A5</accession>
<evidence type="ECO:0000313" key="1">
    <source>
        <dbReference type="EMBL" id="MVO88632.1"/>
    </source>
</evidence>
<keyword evidence="2" id="KW-1185">Reference proteome</keyword>
<dbReference type="RefSeq" id="WP_157168035.1">
    <property type="nucleotide sequence ID" value="NZ_WPNZ01000018.1"/>
</dbReference>
<sequence>MALPLLLGEVVRTRRQPLREYADRAARAWADREREAARRVREERVGAASP</sequence>
<comment type="caution">
    <text evidence="1">The sequence shown here is derived from an EMBL/GenBank/DDBJ whole genome shotgun (WGS) entry which is preliminary data.</text>
</comment>
<name>A0A6L6X4A5_9ACTN</name>
<gene>
    <name evidence="1" type="ORF">GPA10_28705</name>
</gene>
<reference evidence="1 2" key="1">
    <citation type="submission" date="2019-11" db="EMBL/GenBank/DDBJ databases">
        <title>Streptomyces typhae sp. nov., a novel endophytic actinomycete isolated from the root of cattail pollen (Typha angustifolia L.).</title>
        <authorList>
            <person name="Peng C."/>
        </authorList>
    </citation>
    <scope>NUCLEOTIDE SEQUENCE [LARGE SCALE GENOMIC DNA]</scope>
    <source>
        <strain evidence="2">p1417</strain>
    </source>
</reference>
<proteinExistence type="predicted"/>
<protein>
    <submittedName>
        <fullName evidence="1">Uncharacterized protein</fullName>
    </submittedName>
</protein>
<dbReference type="AlphaFoldDB" id="A0A6L6X4A5"/>
<organism evidence="1 2">
    <name type="scientific">Streptomyces typhae</name>
    <dbReference type="NCBI Taxonomy" id="2681492"/>
    <lineage>
        <taxon>Bacteria</taxon>
        <taxon>Bacillati</taxon>
        <taxon>Actinomycetota</taxon>
        <taxon>Actinomycetes</taxon>
        <taxon>Kitasatosporales</taxon>
        <taxon>Streptomycetaceae</taxon>
        <taxon>Streptomyces</taxon>
    </lineage>
</organism>
<dbReference type="EMBL" id="WPNZ01000018">
    <property type="protein sequence ID" value="MVO88632.1"/>
    <property type="molecule type" value="Genomic_DNA"/>
</dbReference>
<dbReference type="Proteomes" id="UP000483802">
    <property type="component" value="Unassembled WGS sequence"/>
</dbReference>